<dbReference type="Gene3D" id="1.10.540.10">
    <property type="entry name" value="Acyl-CoA dehydrogenase/oxidase, N-terminal domain"/>
    <property type="match status" value="1"/>
</dbReference>
<dbReference type="Pfam" id="PF02770">
    <property type="entry name" value="Acyl-CoA_dh_M"/>
    <property type="match status" value="1"/>
</dbReference>
<dbReference type="GO" id="GO:0016937">
    <property type="term" value="F:short-chain fatty acyl-CoA dehydrogenase activity"/>
    <property type="evidence" value="ECO:0007669"/>
    <property type="project" value="UniProtKB-EC"/>
</dbReference>
<accession>A0AAJ4XCD4</accession>
<dbReference type="GO" id="GO:0033539">
    <property type="term" value="P:fatty acid beta-oxidation using acyl-CoA dehydrogenase"/>
    <property type="evidence" value="ECO:0007669"/>
    <property type="project" value="TreeGrafter"/>
</dbReference>
<dbReference type="InterPro" id="IPR046373">
    <property type="entry name" value="Acyl-CoA_Oxase/DH_mid-dom_sf"/>
</dbReference>
<dbReference type="AlphaFoldDB" id="A0AAJ4XCD4"/>
<evidence type="ECO:0000256" key="3">
    <source>
        <dbReference type="ARBA" id="ARBA00022630"/>
    </source>
</evidence>
<dbReference type="FunFam" id="1.20.140.10:FF:000001">
    <property type="entry name" value="Acyl-CoA dehydrogenase"/>
    <property type="match status" value="1"/>
</dbReference>
<keyword evidence="3 6" id="KW-0285">Flavoprotein</keyword>
<evidence type="ECO:0000256" key="5">
    <source>
        <dbReference type="ARBA" id="ARBA00023002"/>
    </source>
</evidence>
<dbReference type="FunFam" id="2.40.110.10:FF:000002">
    <property type="entry name" value="Acyl-CoA dehydrogenase fadE12"/>
    <property type="match status" value="1"/>
</dbReference>
<keyword evidence="5 6" id="KW-0560">Oxidoreductase</keyword>
<evidence type="ECO:0000256" key="4">
    <source>
        <dbReference type="ARBA" id="ARBA00022827"/>
    </source>
</evidence>
<evidence type="ECO:0000256" key="1">
    <source>
        <dbReference type="ARBA" id="ARBA00001974"/>
    </source>
</evidence>
<comment type="similarity">
    <text evidence="2 6">Belongs to the acyl-CoA dehydrogenase family.</text>
</comment>
<reference evidence="10 11" key="1">
    <citation type="submission" date="2017-06" db="EMBL/GenBank/DDBJ databases">
        <authorList>
            <consortium name="Pathogen Informatics"/>
        </authorList>
    </citation>
    <scope>NUCLEOTIDE SEQUENCE [LARGE SCALE GENOMIC DNA]</scope>
    <source>
        <strain evidence="10 11">NCTC12149</strain>
    </source>
</reference>
<evidence type="ECO:0000259" key="7">
    <source>
        <dbReference type="Pfam" id="PF00441"/>
    </source>
</evidence>
<dbReference type="Proteomes" id="UP000215355">
    <property type="component" value="Chromosome 1"/>
</dbReference>
<dbReference type="Gene3D" id="1.20.140.10">
    <property type="entry name" value="Butyryl-CoA Dehydrogenase, subunit A, domain 3"/>
    <property type="match status" value="1"/>
</dbReference>
<evidence type="ECO:0000259" key="8">
    <source>
        <dbReference type="Pfam" id="PF02770"/>
    </source>
</evidence>
<protein>
    <submittedName>
        <fullName evidence="10">Acyl-CoA dehydrogenase, short-chain specific</fullName>
        <ecNumber evidence="10">1.3.8.1</ecNumber>
    </submittedName>
</protein>
<dbReference type="EC" id="1.3.8.1" evidence="10"/>
<dbReference type="KEGG" id="smiz:4412673_02509"/>
<evidence type="ECO:0000259" key="9">
    <source>
        <dbReference type="Pfam" id="PF02771"/>
    </source>
</evidence>
<evidence type="ECO:0000256" key="6">
    <source>
        <dbReference type="RuleBase" id="RU362125"/>
    </source>
</evidence>
<sequence>MLSTPISPEHQFFRESLRSFIKKEILPHIDEWESTCKIDKAIWRKMGEMGYLGLIYPEEYGGLDLDFYYSLIFCEELSYCFSGGFTISALVIEYMSAPYLLKYGSTFLKEKYLSRVISGELVSAIAITEPGAGSDVQNIKTTAIDQGDYFLVNGSKTFITNGYYGDFYITVVKTDPKAGSSGISLLLIDKGSEGLTTNKIQKLGWHASDTAELGFDNVKVPKDHLIGELGKGFKYLMGGLQLERLTAAIHSLATAESAVEYTLNYLKERSAFNKQLKDFQVIRHRVSQMMADIEVLKSFVYHCCDLENQKKYAVKECSIAKLQCSELAIKIVGECLQLFGGYGFTEDYKISRLYRDVRVGTIIGGTSEIMLEILSKIFIDEVDYEKR</sequence>
<dbReference type="PANTHER" id="PTHR43884">
    <property type="entry name" value="ACYL-COA DEHYDROGENASE"/>
    <property type="match status" value="1"/>
</dbReference>
<dbReference type="InterPro" id="IPR009075">
    <property type="entry name" value="AcylCo_DH/oxidase_C"/>
</dbReference>
<feature type="domain" description="Acyl-CoA dehydrogenase/oxidase N-terminal" evidence="9">
    <location>
        <begin position="7"/>
        <end position="120"/>
    </location>
</feature>
<dbReference type="InterPro" id="IPR037069">
    <property type="entry name" value="AcylCoA_DH/ox_N_sf"/>
</dbReference>
<evidence type="ECO:0000256" key="2">
    <source>
        <dbReference type="ARBA" id="ARBA00009347"/>
    </source>
</evidence>
<comment type="cofactor">
    <cofactor evidence="1 6">
        <name>FAD</name>
        <dbReference type="ChEBI" id="CHEBI:57692"/>
    </cofactor>
</comment>
<keyword evidence="4 6" id="KW-0274">FAD</keyword>
<dbReference type="PROSITE" id="PS00073">
    <property type="entry name" value="ACYL_COA_DH_2"/>
    <property type="match status" value="1"/>
</dbReference>
<dbReference type="SUPFAM" id="SSF47203">
    <property type="entry name" value="Acyl-CoA dehydrogenase C-terminal domain-like"/>
    <property type="match status" value="1"/>
</dbReference>
<dbReference type="GO" id="GO:0046359">
    <property type="term" value="P:butyrate catabolic process"/>
    <property type="evidence" value="ECO:0007669"/>
    <property type="project" value="TreeGrafter"/>
</dbReference>
<dbReference type="InterPro" id="IPR013786">
    <property type="entry name" value="AcylCoA_DH/ox_N"/>
</dbReference>
<dbReference type="SUPFAM" id="SSF56645">
    <property type="entry name" value="Acyl-CoA dehydrogenase NM domain-like"/>
    <property type="match status" value="1"/>
</dbReference>
<gene>
    <name evidence="10" type="ORF">SAMEA4412673_02509</name>
</gene>
<dbReference type="InterPro" id="IPR036250">
    <property type="entry name" value="AcylCo_DH-like_C"/>
</dbReference>
<proteinExistence type="inferred from homology"/>
<dbReference type="Gene3D" id="2.40.110.10">
    <property type="entry name" value="Butyryl-CoA Dehydrogenase, subunit A, domain 2"/>
    <property type="match status" value="1"/>
</dbReference>
<name>A0AAJ4XCD4_9SPHI</name>
<dbReference type="GO" id="GO:0050660">
    <property type="term" value="F:flavin adenine dinucleotide binding"/>
    <property type="evidence" value="ECO:0007669"/>
    <property type="project" value="InterPro"/>
</dbReference>
<evidence type="ECO:0000313" key="11">
    <source>
        <dbReference type="Proteomes" id="UP000215355"/>
    </source>
</evidence>
<dbReference type="InterPro" id="IPR006091">
    <property type="entry name" value="Acyl-CoA_Oxase/DH_mid-dom"/>
</dbReference>
<feature type="domain" description="Acyl-CoA oxidase/dehydrogenase middle" evidence="8">
    <location>
        <begin position="124"/>
        <end position="218"/>
    </location>
</feature>
<feature type="domain" description="Acyl-CoA dehydrogenase/oxidase C-terminal" evidence="7">
    <location>
        <begin position="230"/>
        <end position="376"/>
    </location>
</feature>
<dbReference type="EMBL" id="LT906468">
    <property type="protein sequence ID" value="SNV51743.1"/>
    <property type="molecule type" value="Genomic_DNA"/>
</dbReference>
<dbReference type="PANTHER" id="PTHR43884:SF12">
    <property type="entry name" value="ISOVALERYL-COA DEHYDROGENASE, MITOCHONDRIAL-RELATED"/>
    <property type="match status" value="1"/>
</dbReference>
<evidence type="ECO:0000313" key="10">
    <source>
        <dbReference type="EMBL" id="SNV51743.1"/>
    </source>
</evidence>
<dbReference type="RefSeq" id="WP_093097356.1">
    <property type="nucleotide sequence ID" value="NZ_FNGK01000001.1"/>
</dbReference>
<dbReference type="InterPro" id="IPR006089">
    <property type="entry name" value="Acyl-CoA_DH_CS"/>
</dbReference>
<dbReference type="Pfam" id="PF02771">
    <property type="entry name" value="Acyl-CoA_dh_N"/>
    <property type="match status" value="1"/>
</dbReference>
<dbReference type="Pfam" id="PF00441">
    <property type="entry name" value="Acyl-CoA_dh_1"/>
    <property type="match status" value="1"/>
</dbReference>
<organism evidence="10 11">
    <name type="scientific">Sphingobacterium mizutaii</name>
    <dbReference type="NCBI Taxonomy" id="1010"/>
    <lineage>
        <taxon>Bacteria</taxon>
        <taxon>Pseudomonadati</taxon>
        <taxon>Bacteroidota</taxon>
        <taxon>Sphingobacteriia</taxon>
        <taxon>Sphingobacteriales</taxon>
        <taxon>Sphingobacteriaceae</taxon>
        <taxon>Sphingobacterium</taxon>
    </lineage>
</organism>
<dbReference type="InterPro" id="IPR009100">
    <property type="entry name" value="AcylCoA_DH/oxidase_NM_dom_sf"/>
</dbReference>